<keyword evidence="3" id="KW-1185">Reference proteome</keyword>
<protein>
    <recommendedName>
        <fullName evidence="4">Copper-binding protein</fullName>
    </recommendedName>
</protein>
<name>A0ABR9X076_9RHOB</name>
<reference evidence="2 3" key="1">
    <citation type="journal article" date="2021" name="Int. J. Syst. Evol. Microbiol.">
        <title>Salipiger mangrovisoli sp. nov., isolated from mangrove soil and the proposal for the reclassification of Paraphaeobacter pallidus as Salipiger pallidus comb. nov.</title>
        <authorList>
            <person name="Du J."/>
            <person name="Liu Y."/>
            <person name="Pei T."/>
            <person name="Deng M.R."/>
            <person name="Zhu H."/>
        </authorList>
    </citation>
    <scope>NUCLEOTIDE SEQUENCE [LARGE SCALE GENOMIC DNA]</scope>
    <source>
        <strain evidence="2 3">6D45A</strain>
    </source>
</reference>
<dbReference type="Proteomes" id="UP000607796">
    <property type="component" value="Unassembled WGS sequence"/>
</dbReference>
<sequence>MDGRHSSTQNTAPAWRFAAAALVLTLLPGAASEAWAEGNPTRRAIRLDPLEMAADSGFSVTRYEIETGVYYKWTITSDGLEEYKLVAPELFGESWIDQVVIADLEVKPAGLRAVEFDAEGSMDIWFIVLRPGEYNYGVEGLQTQGFSGVFAVR</sequence>
<gene>
    <name evidence="2" type="ORF">IQ782_08855</name>
</gene>
<organism evidence="2 3">
    <name type="scientific">Salipiger mangrovisoli</name>
    <dbReference type="NCBI Taxonomy" id="2865933"/>
    <lineage>
        <taxon>Bacteria</taxon>
        <taxon>Pseudomonadati</taxon>
        <taxon>Pseudomonadota</taxon>
        <taxon>Alphaproteobacteria</taxon>
        <taxon>Rhodobacterales</taxon>
        <taxon>Roseobacteraceae</taxon>
        <taxon>Salipiger</taxon>
    </lineage>
</organism>
<evidence type="ECO:0000313" key="2">
    <source>
        <dbReference type="EMBL" id="MBE9636944.1"/>
    </source>
</evidence>
<feature type="signal peptide" evidence="1">
    <location>
        <begin position="1"/>
        <end position="36"/>
    </location>
</feature>
<comment type="caution">
    <text evidence="2">The sequence shown here is derived from an EMBL/GenBank/DDBJ whole genome shotgun (WGS) entry which is preliminary data.</text>
</comment>
<evidence type="ECO:0000313" key="3">
    <source>
        <dbReference type="Proteomes" id="UP000607796"/>
    </source>
</evidence>
<evidence type="ECO:0000256" key="1">
    <source>
        <dbReference type="SAM" id="SignalP"/>
    </source>
</evidence>
<dbReference type="EMBL" id="JADFFK010000005">
    <property type="protein sequence ID" value="MBE9636944.1"/>
    <property type="molecule type" value="Genomic_DNA"/>
</dbReference>
<feature type="chain" id="PRO_5046108924" description="Copper-binding protein" evidence="1">
    <location>
        <begin position="37"/>
        <end position="153"/>
    </location>
</feature>
<keyword evidence="1" id="KW-0732">Signal</keyword>
<accession>A0ABR9X076</accession>
<proteinExistence type="predicted"/>
<dbReference type="RefSeq" id="WP_194134258.1">
    <property type="nucleotide sequence ID" value="NZ_JADFFK010000005.1"/>
</dbReference>
<evidence type="ECO:0008006" key="4">
    <source>
        <dbReference type="Google" id="ProtNLM"/>
    </source>
</evidence>